<dbReference type="PANTHER" id="PTHR23149">
    <property type="entry name" value="G PATCH DOMAIN CONTAINING PROTEIN"/>
    <property type="match status" value="1"/>
</dbReference>
<dbReference type="InterPro" id="IPR000467">
    <property type="entry name" value="G_patch_dom"/>
</dbReference>
<organism evidence="3 4">
    <name type="scientific">Lucilia cuprina</name>
    <name type="common">Green bottle fly</name>
    <name type="synonym">Australian sheep blowfly</name>
    <dbReference type="NCBI Taxonomy" id="7375"/>
    <lineage>
        <taxon>Eukaryota</taxon>
        <taxon>Metazoa</taxon>
        <taxon>Ecdysozoa</taxon>
        <taxon>Arthropoda</taxon>
        <taxon>Hexapoda</taxon>
        <taxon>Insecta</taxon>
        <taxon>Pterygota</taxon>
        <taxon>Neoptera</taxon>
        <taxon>Endopterygota</taxon>
        <taxon>Diptera</taxon>
        <taxon>Brachycera</taxon>
        <taxon>Muscomorpha</taxon>
        <taxon>Oestroidea</taxon>
        <taxon>Calliphoridae</taxon>
        <taxon>Luciliinae</taxon>
        <taxon>Lucilia</taxon>
    </lineage>
</organism>
<proteinExistence type="predicted"/>
<dbReference type="AlphaFoldDB" id="A0A0L0CA03"/>
<dbReference type="Proteomes" id="UP000037069">
    <property type="component" value="Unassembled WGS sequence"/>
</dbReference>
<feature type="region of interest" description="Disordered" evidence="1">
    <location>
        <begin position="326"/>
        <end position="569"/>
    </location>
</feature>
<dbReference type="SMART" id="SM00443">
    <property type="entry name" value="G_patch"/>
    <property type="match status" value="1"/>
</dbReference>
<protein>
    <recommendedName>
        <fullName evidence="2">G-patch domain-containing protein</fullName>
    </recommendedName>
</protein>
<accession>A0A0L0CA03</accession>
<evidence type="ECO:0000259" key="2">
    <source>
        <dbReference type="PROSITE" id="PS50174"/>
    </source>
</evidence>
<feature type="region of interest" description="Disordered" evidence="1">
    <location>
        <begin position="105"/>
        <end position="131"/>
    </location>
</feature>
<dbReference type="Pfam" id="PF01585">
    <property type="entry name" value="G-patch"/>
    <property type="match status" value="1"/>
</dbReference>
<dbReference type="PROSITE" id="PS50174">
    <property type="entry name" value="G_PATCH"/>
    <property type="match status" value="1"/>
</dbReference>
<reference evidence="3 4" key="1">
    <citation type="journal article" date="2015" name="Nat. Commun.">
        <title>Lucilia cuprina genome unlocks parasitic fly biology to underpin future interventions.</title>
        <authorList>
            <person name="Anstead C.A."/>
            <person name="Korhonen P.K."/>
            <person name="Young N.D."/>
            <person name="Hall R.S."/>
            <person name="Jex A.R."/>
            <person name="Murali S.C."/>
            <person name="Hughes D.S."/>
            <person name="Lee S.F."/>
            <person name="Perry T."/>
            <person name="Stroehlein A.J."/>
            <person name="Ansell B.R."/>
            <person name="Breugelmans B."/>
            <person name="Hofmann A."/>
            <person name="Qu J."/>
            <person name="Dugan S."/>
            <person name="Lee S.L."/>
            <person name="Chao H."/>
            <person name="Dinh H."/>
            <person name="Han Y."/>
            <person name="Doddapaneni H.V."/>
            <person name="Worley K.C."/>
            <person name="Muzny D.M."/>
            <person name="Ioannidis P."/>
            <person name="Waterhouse R.M."/>
            <person name="Zdobnov E.M."/>
            <person name="James P.J."/>
            <person name="Bagnall N.H."/>
            <person name="Kotze A.C."/>
            <person name="Gibbs R.A."/>
            <person name="Richards S."/>
            <person name="Batterham P."/>
            <person name="Gasser R.B."/>
        </authorList>
    </citation>
    <scope>NUCLEOTIDE SEQUENCE [LARGE SCALE GENOMIC DNA]</scope>
    <source>
        <strain evidence="3 4">LS</strain>
        <tissue evidence="3">Full body</tissue>
    </source>
</reference>
<dbReference type="OrthoDB" id="29523at2759"/>
<feature type="compositionally biased region" description="Basic and acidic residues" evidence="1">
    <location>
        <begin position="536"/>
        <end position="546"/>
    </location>
</feature>
<comment type="caution">
    <text evidence="3">The sequence shown here is derived from an EMBL/GenBank/DDBJ whole genome shotgun (WGS) entry which is preliminary data.</text>
</comment>
<feature type="region of interest" description="Disordered" evidence="1">
    <location>
        <begin position="244"/>
        <end position="307"/>
    </location>
</feature>
<feature type="compositionally biased region" description="Basic and acidic residues" evidence="1">
    <location>
        <begin position="416"/>
        <end position="457"/>
    </location>
</feature>
<evidence type="ECO:0000313" key="3">
    <source>
        <dbReference type="EMBL" id="KNC29258.1"/>
    </source>
</evidence>
<dbReference type="EMBL" id="JRES01000678">
    <property type="protein sequence ID" value="KNC29258.1"/>
    <property type="molecule type" value="Genomic_DNA"/>
</dbReference>
<dbReference type="InterPro" id="IPR050656">
    <property type="entry name" value="PINX1"/>
</dbReference>
<gene>
    <name evidence="3" type="ORF">FF38_02418</name>
</gene>
<dbReference type="GO" id="GO:0003676">
    <property type="term" value="F:nucleic acid binding"/>
    <property type="evidence" value="ECO:0007669"/>
    <property type="project" value="InterPro"/>
</dbReference>
<sequence length="707" mass="82031">MAMLAEPRQRKRYNLIPRGKALYEDDSRFGTKMLEKMGWEKGKGLGAKEDGSKDFVRIRYKNDILGLGFEHRDDQWTQHEQSFNGLLKTLNNEVVDGNVNKKEYNGNESEAEDMPRMGFGFQDSSVNEEKKPKVEKLKEKISGISLEERSKQSKARVHYKKFTKGKDLAQYSEKDLANIFGKKAADEQKAANDFYSQLSSSFGKNSDERNDEQENNNDGVNIINTGVSVNDYFKNKMDAKNNRKSCLDGGENSLNMKSETNDEQLEEEELTKKQKKKCKKEKKEKQEEEKNEQEQEKKENTDGLMIYSNVSVTDYFKMKMEAIKNKKNGLNNAEKNVEDAKTNEQEQETETEVIKKKKKNKKEPKDLEIEQDTGAIIKEKKSKKRKNNQDQDTENNDEMEKETEVPRKKEKKCKKANPEDVKELLSEEDTKNEKDKTKNNKAQEHILEHVEEVDITNKKLKKRKHKNSLEENSIPPDNTDDTTELVLTQEPNKKKKKKNKTKEPKEIIEIADSDIEEKPLDEKDDSLTQTKKKKLEKPNENLDKESSSSTANQTLNASGQAVNKPKNVKRKDVSAKKAFISDINVQMLDLNELKKKYQGYNIYPISSFCAEKFRNISLNDFTGSILPHIEGYGLDSDLQLDVQINKNDEERITNLWKGILNKYVQLEKPKKTYKHYVKEVINARKKKQRCPKLFIKTWQRKNAFQIV</sequence>
<dbReference type="GO" id="GO:0005730">
    <property type="term" value="C:nucleolus"/>
    <property type="evidence" value="ECO:0007669"/>
    <property type="project" value="TreeGrafter"/>
</dbReference>
<evidence type="ECO:0000313" key="4">
    <source>
        <dbReference type="Proteomes" id="UP000037069"/>
    </source>
</evidence>
<keyword evidence="4" id="KW-1185">Reference proteome</keyword>
<feature type="compositionally biased region" description="Basic and acidic residues" evidence="1">
    <location>
        <begin position="281"/>
        <end position="301"/>
    </location>
</feature>
<feature type="region of interest" description="Disordered" evidence="1">
    <location>
        <begin position="198"/>
        <end position="223"/>
    </location>
</feature>
<feature type="compositionally biased region" description="Basic and acidic residues" evidence="1">
    <location>
        <begin position="335"/>
        <end position="344"/>
    </location>
</feature>
<dbReference type="OMA" id="SKFCADQ"/>
<dbReference type="GO" id="GO:0010521">
    <property type="term" value="F:telomerase inhibitor activity"/>
    <property type="evidence" value="ECO:0007669"/>
    <property type="project" value="TreeGrafter"/>
</dbReference>
<dbReference type="STRING" id="7375.A0A0L0CA03"/>
<evidence type="ECO:0000256" key="1">
    <source>
        <dbReference type="SAM" id="MobiDB-lite"/>
    </source>
</evidence>
<name>A0A0L0CA03_LUCCU</name>
<feature type="domain" description="G-patch" evidence="2">
    <location>
        <begin position="26"/>
        <end position="72"/>
    </location>
</feature>
<feature type="compositionally biased region" description="Acidic residues" evidence="1">
    <location>
        <begin position="391"/>
        <end position="401"/>
    </location>
</feature>
<dbReference type="PANTHER" id="PTHR23149:SF27">
    <property type="entry name" value="PIN2_TERF1-INTERACTING TELOMERASE INHIBITOR 1"/>
    <property type="match status" value="1"/>
</dbReference>
<feature type="compositionally biased region" description="Polar residues" evidence="1">
    <location>
        <begin position="547"/>
        <end position="561"/>
    </location>
</feature>